<dbReference type="SUPFAM" id="SSF52540">
    <property type="entry name" value="P-loop containing nucleoside triphosphate hydrolases"/>
    <property type="match status" value="1"/>
</dbReference>
<dbReference type="InterPro" id="IPR036388">
    <property type="entry name" value="WH-like_DNA-bd_sf"/>
</dbReference>
<evidence type="ECO:0000256" key="2">
    <source>
        <dbReference type="ARBA" id="ARBA00022821"/>
    </source>
</evidence>
<accession>A0A315AM55</accession>
<dbReference type="Proteomes" id="UP000250321">
    <property type="component" value="Unassembled WGS sequence"/>
</dbReference>
<organism evidence="7 8">
    <name type="scientific">Prunus yedoensis var. nudiflora</name>
    <dbReference type="NCBI Taxonomy" id="2094558"/>
    <lineage>
        <taxon>Eukaryota</taxon>
        <taxon>Viridiplantae</taxon>
        <taxon>Streptophyta</taxon>
        <taxon>Embryophyta</taxon>
        <taxon>Tracheophyta</taxon>
        <taxon>Spermatophyta</taxon>
        <taxon>Magnoliopsida</taxon>
        <taxon>eudicotyledons</taxon>
        <taxon>Gunneridae</taxon>
        <taxon>Pentapetalae</taxon>
        <taxon>rosids</taxon>
        <taxon>fabids</taxon>
        <taxon>Rosales</taxon>
        <taxon>Rosaceae</taxon>
        <taxon>Amygdaloideae</taxon>
        <taxon>Amygdaleae</taxon>
        <taxon>Prunus</taxon>
    </lineage>
</organism>
<dbReference type="InterPro" id="IPR032675">
    <property type="entry name" value="LRR_dom_sf"/>
</dbReference>
<dbReference type="AlphaFoldDB" id="A0A315AM55"/>
<dbReference type="PANTHER" id="PTHR23155">
    <property type="entry name" value="DISEASE RESISTANCE PROTEIN RP"/>
    <property type="match status" value="1"/>
</dbReference>
<protein>
    <submittedName>
        <fullName evidence="7">Putative disease resistance RPP8-like protein 2</fullName>
    </submittedName>
</protein>
<proteinExistence type="predicted"/>
<dbReference type="PANTHER" id="PTHR23155:SF955">
    <property type="entry name" value="AAA+ ATPASE DOMAIN-CONTAINING PROTEIN"/>
    <property type="match status" value="1"/>
</dbReference>
<evidence type="ECO:0000259" key="6">
    <source>
        <dbReference type="Pfam" id="PF23598"/>
    </source>
</evidence>
<dbReference type="PRINTS" id="PR00364">
    <property type="entry name" value="DISEASERSIST"/>
</dbReference>
<dbReference type="STRING" id="2094558.A0A315AM55"/>
<dbReference type="Gene3D" id="3.40.50.300">
    <property type="entry name" value="P-loop containing nucleotide triphosphate hydrolases"/>
    <property type="match status" value="1"/>
</dbReference>
<name>A0A315AM55_PRUYE</name>
<dbReference type="GO" id="GO:0098542">
    <property type="term" value="P:defense response to other organism"/>
    <property type="evidence" value="ECO:0007669"/>
    <property type="project" value="TreeGrafter"/>
</dbReference>
<evidence type="ECO:0000259" key="5">
    <source>
        <dbReference type="Pfam" id="PF23559"/>
    </source>
</evidence>
<feature type="domain" description="NB-ARC" evidence="4">
    <location>
        <begin position="612"/>
        <end position="788"/>
    </location>
</feature>
<feature type="transmembrane region" description="Helical" evidence="3">
    <location>
        <begin position="124"/>
        <end position="143"/>
    </location>
</feature>
<dbReference type="InterPro" id="IPR044974">
    <property type="entry name" value="Disease_R_plants"/>
</dbReference>
<dbReference type="OrthoDB" id="611536at2759"/>
<evidence type="ECO:0000313" key="7">
    <source>
        <dbReference type="EMBL" id="PQQ15406.1"/>
    </source>
</evidence>
<reference evidence="7 8" key="1">
    <citation type="submission" date="2018-02" db="EMBL/GenBank/DDBJ databases">
        <title>Draft genome of wild Prunus yedoensis var. nudiflora.</title>
        <authorList>
            <person name="Baek S."/>
            <person name="Kim J.-H."/>
            <person name="Choi K."/>
            <person name="Kim G.-B."/>
            <person name="Cho A."/>
            <person name="Jang H."/>
            <person name="Shin C.-H."/>
            <person name="Yu H.-J."/>
            <person name="Mun J.-H."/>
        </authorList>
    </citation>
    <scope>NUCLEOTIDE SEQUENCE [LARGE SCALE GENOMIC DNA]</scope>
    <source>
        <strain evidence="8">cv. Jeju island</strain>
        <tissue evidence="7">Leaf</tissue>
    </source>
</reference>
<dbReference type="SUPFAM" id="SSF52058">
    <property type="entry name" value="L domain-like"/>
    <property type="match status" value="1"/>
</dbReference>
<keyword evidence="1" id="KW-0677">Repeat</keyword>
<dbReference type="InterPro" id="IPR058922">
    <property type="entry name" value="WHD_DRP"/>
</dbReference>
<dbReference type="Gene3D" id="1.10.8.430">
    <property type="entry name" value="Helical domain of apoptotic protease-activating factors"/>
    <property type="match status" value="1"/>
</dbReference>
<dbReference type="InterPro" id="IPR002182">
    <property type="entry name" value="NB-ARC"/>
</dbReference>
<keyword evidence="2" id="KW-0611">Plant defense</keyword>
<evidence type="ECO:0000256" key="3">
    <source>
        <dbReference type="SAM" id="Phobius"/>
    </source>
</evidence>
<dbReference type="Pfam" id="PF00931">
    <property type="entry name" value="NB-ARC"/>
    <property type="match status" value="1"/>
</dbReference>
<keyword evidence="8" id="KW-1185">Reference proteome</keyword>
<dbReference type="Gene3D" id="3.80.10.10">
    <property type="entry name" value="Ribonuclease Inhibitor"/>
    <property type="match status" value="1"/>
</dbReference>
<sequence>METIIEWFISGISGAQPLEYSTTETDWKAMGHYIEIDDADLEWTASNAEGLDKCSLNSYHLDKSLDNLANQEELTTTKTAFLDSILHDTHVCILFVVELVLLYIKHKSLYRVLLISTLANNYVLVWVPLCASLITLLFLYLYINHFPFLFLEEDIKWIRKESRLLRAISEDAKEVKRLCSKIDARAHQIWDSISPSEGTVPGLEGTEEQPVNKIVTVAGLGEIEAKWVDEIAPIVEKSQGLVKTFEEKRRDSHRLGIFFGMMTKENFKQTAKLFSDTKKVKEEINSSIKMKKDSGINICESLERLKSNAGRLLERPFDEHEKRWVNSGERVESAAASAFSTVDKIKSLIIRSPELMPDRSGTGEQLKSTNLQFQLLHAFLKDIQGISEFESAIEKAWVEEVEQIIHEADPAIENFLPTPSNRFTWLSYISSWRARRKLEGDLRCINVGFTEALERKERYGFKFIRRISNSSKIVCPSPDQTANENSVSSVIDRMRSYLEKKPNVFRERDVDVGLLCNELEMMHKLVGGAGMIGRRYNSRVAWLEQVRKIVQSADESVATFMKMNSGLEEDRDRKKLSLEINQINETINLFLRCIKAFSIESKEDLSSVVGLEEDIDAVVSKLRANNEHCSIVSIEGIEGIGKTTLAKKIYNQEVIVDHFPCRAWVSLPHDYSYNNKPSLLKYVEEQVFSSLKSEGNQEINPDASNRIDEAHDILKKSRHLLVLDNISTMEEWSTLKAAFPLSTSSGSRILLTTRNRDVASQLDTNRRPHQLRKLNKEKSWQLFSQVVYIPPKGKMLAKEILSRCDGLPLAIVRLMSGKDDTTAEELKKVIDDIKKIDDIKNDDDTSSFCTYTKECINKFPDHLTNRLSCFKLFPKDYKIPVRRLFALWIAEDLVEVKDNHESDPKKKAETYEEAADEHLSELIDRDIVHVLESKLNGKVKTCCLNKDLQEVITSQAMTRLADHVDCNDRSFDRIHGESSDFPDSYKELISILSFDSREGYKPGEEIGNFLRKGIAGRYFLKLKFLDLECVFRPELPSTIGKLCNLRYLGLRWTSLESIPDSIGELVNLQTLDLKHTYVRTLPLQYGNCTNFDTYT</sequence>
<evidence type="ECO:0000313" key="8">
    <source>
        <dbReference type="Proteomes" id="UP000250321"/>
    </source>
</evidence>
<dbReference type="EMBL" id="PJQY01000228">
    <property type="protein sequence ID" value="PQQ15406.1"/>
    <property type="molecule type" value="Genomic_DNA"/>
</dbReference>
<dbReference type="Pfam" id="PF23559">
    <property type="entry name" value="WHD_DRP"/>
    <property type="match status" value="1"/>
</dbReference>
<dbReference type="GO" id="GO:0043531">
    <property type="term" value="F:ADP binding"/>
    <property type="evidence" value="ECO:0007669"/>
    <property type="project" value="InterPro"/>
</dbReference>
<keyword evidence="3" id="KW-0812">Transmembrane</keyword>
<feature type="domain" description="Disease resistance R13L4/SHOC-2-like LRR" evidence="6">
    <location>
        <begin position="1019"/>
        <end position="1084"/>
    </location>
</feature>
<gene>
    <name evidence="7" type="ORF">Pyn_05905</name>
</gene>
<dbReference type="InterPro" id="IPR027417">
    <property type="entry name" value="P-loop_NTPase"/>
</dbReference>
<feature type="domain" description="Disease resistance protein winged helix" evidence="5">
    <location>
        <begin position="872"/>
        <end position="944"/>
    </location>
</feature>
<evidence type="ECO:0000259" key="4">
    <source>
        <dbReference type="Pfam" id="PF00931"/>
    </source>
</evidence>
<dbReference type="InterPro" id="IPR042197">
    <property type="entry name" value="Apaf_helical"/>
</dbReference>
<dbReference type="Gene3D" id="1.10.10.10">
    <property type="entry name" value="Winged helix-like DNA-binding domain superfamily/Winged helix DNA-binding domain"/>
    <property type="match status" value="1"/>
</dbReference>
<keyword evidence="3" id="KW-1133">Transmembrane helix</keyword>
<keyword evidence="3" id="KW-0472">Membrane</keyword>
<comment type="caution">
    <text evidence="7">The sequence shown here is derived from an EMBL/GenBank/DDBJ whole genome shotgun (WGS) entry which is preliminary data.</text>
</comment>
<dbReference type="InterPro" id="IPR055414">
    <property type="entry name" value="LRR_R13L4/SHOC2-like"/>
</dbReference>
<dbReference type="Pfam" id="PF23598">
    <property type="entry name" value="LRR_14"/>
    <property type="match status" value="1"/>
</dbReference>
<evidence type="ECO:0000256" key="1">
    <source>
        <dbReference type="ARBA" id="ARBA00022737"/>
    </source>
</evidence>